<comment type="caution">
    <text evidence="3">The sequence shown here is derived from an EMBL/GenBank/DDBJ whole genome shotgun (WGS) entry which is preliminary data.</text>
</comment>
<dbReference type="Proteomes" id="UP000310636">
    <property type="component" value="Unassembled WGS sequence"/>
</dbReference>
<dbReference type="OrthoDB" id="9815602at2"/>
<feature type="chain" id="PRO_5038502788" evidence="1">
    <location>
        <begin position="25"/>
        <end position="343"/>
    </location>
</feature>
<protein>
    <submittedName>
        <fullName evidence="3">ABC transporter substrate-binding protein</fullName>
    </submittedName>
</protein>
<sequence length="343" mass="36892">MSKFKSSRSLSGLLVSLALISAVATGCGSKNDDSAAASTKPADPIQLKIADISTNPVFRVAKTKGIFEKYGIDAEIVTFATPAEGINSLFIKQVDIAWGADFPILNAVSKGDYSIIAATGTDTDQSAAQWKLYAQDDIQQASDLKGKKLSTLRGTFLPYLWDEYLKASGVSAADTEQIGQGGFDEAYIALKKGEIDATWVVGAALIEKFDGIEGAHELTDMSKTTVRIGGDVIATNDFIQKEPEGVANFLRALDEASKFVSANPDETADILFKETKQPKDATIRDLATNNWNIGFSQASFDSLSKQKAYMLSAGIIKDDFDLTAKLNLDSLKQAVPDRVDYGQ</sequence>
<dbReference type="EMBL" id="SSOB01000034">
    <property type="protein sequence ID" value="THF75143.1"/>
    <property type="molecule type" value="Genomic_DNA"/>
</dbReference>
<reference evidence="3 4" key="1">
    <citation type="submission" date="2019-04" db="EMBL/GenBank/DDBJ databases">
        <title>Cohnella sp. nov. isolated from preserved vegetables.</title>
        <authorList>
            <person name="Lin S.-Y."/>
            <person name="Hung M.-H."/>
            <person name="Young C.-C."/>
        </authorList>
    </citation>
    <scope>NUCLEOTIDE SEQUENCE [LARGE SCALE GENOMIC DNA]</scope>
    <source>
        <strain evidence="3 4">CC-MHH1044</strain>
    </source>
</reference>
<dbReference type="AlphaFoldDB" id="A0A4S4BKA3"/>
<accession>A0A4S4BKA3</accession>
<name>A0A4S4BKA3_9BACL</name>
<keyword evidence="1" id="KW-0732">Signal</keyword>
<dbReference type="PROSITE" id="PS51257">
    <property type="entry name" value="PROKAR_LIPOPROTEIN"/>
    <property type="match status" value="1"/>
</dbReference>
<evidence type="ECO:0000259" key="2">
    <source>
        <dbReference type="Pfam" id="PF09084"/>
    </source>
</evidence>
<keyword evidence="4" id="KW-1185">Reference proteome</keyword>
<dbReference type="RefSeq" id="WP_136372155.1">
    <property type="nucleotide sequence ID" value="NZ_SSOB01000034.1"/>
</dbReference>
<evidence type="ECO:0000256" key="1">
    <source>
        <dbReference type="SAM" id="SignalP"/>
    </source>
</evidence>
<evidence type="ECO:0000313" key="3">
    <source>
        <dbReference type="EMBL" id="THF75143.1"/>
    </source>
</evidence>
<evidence type="ECO:0000313" key="4">
    <source>
        <dbReference type="Proteomes" id="UP000310636"/>
    </source>
</evidence>
<feature type="signal peptide" evidence="1">
    <location>
        <begin position="1"/>
        <end position="24"/>
    </location>
</feature>
<dbReference type="Gene3D" id="3.40.190.10">
    <property type="entry name" value="Periplasmic binding protein-like II"/>
    <property type="match status" value="2"/>
</dbReference>
<dbReference type="Pfam" id="PF09084">
    <property type="entry name" value="NMT1"/>
    <property type="match status" value="1"/>
</dbReference>
<dbReference type="InterPro" id="IPR015168">
    <property type="entry name" value="SsuA/THI5"/>
</dbReference>
<gene>
    <name evidence="3" type="ORF">E6C55_22945</name>
</gene>
<proteinExistence type="predicted"/>
<organism evidence="3 4">
    <name type="scientific">Cohnella fermenti</name>
    <dbReference type="NCBI Taxonomy" id="2565925"/>
    <lineage>
        <taxon>Bacteria</taxon>
        <taxon>Bacillati</taxon>
        <taxon>Bacillota</taxon>
        <taxon>Bacilli</taxon>
        <taxon>Bacillales</taxon>
        <taxon>Paenibacillaceae</taxon>
        <taxon>Cohnella</taxon>
    </lineage>
</organism>
<feature type="domain" description="SsuA/THI5-like" evidence="2">
    <location>
        <begin position="60"/>
        <end position="266"/>
    </location>
</feature>
<dbReference type="PANTHER" id="PTHR30024">
    <property type="entry name" value="ALIPHATIC SULFONATES-BINDING PROTEIN-RELATED"/>
    <property type="match status" value="1"/>
</dbReference>
<dbReference type="SUPFAM" id="SSF53850">
    <property type="entry name" value="Periplasmic binding protein-like II"/>
    <property type="match status" value="1"/>
</dbReference>